<sequence length="541" mass="59202">MRHTVVISDVHLSEVERESGPWMRYRQRAHLPDGPLAAMLDELRARIREERARGTAATLTLVLNGDVFDFDAPRVVGEQSVFHDLPRTAEHSVPALAAILRDHPVFVGALGRVLADGHELVLISGNHDVQITLPEVRALLVANLVEAAVAVLAAEGRPRGPSIRAALRARVVFRAWFHRTPDGIVIEHGHQYDPTCAYRTPMDPFGRRPREIHPTLGSLGTRCLVSRFGYVNPHDDRSFMLPATAWIAHWARHYALSRRSLVIIWLSGMTRIFSELVRGRHALDRARRRAAIREAARETGAPLGAVARHARLFARPMEERLYDAARQLWVDRVGVAALALLIGAGLLFALSGPLKLVGLAAAPALIAAWEWIAPRGAFNAAWTSVDRTARHIARIHRARAVVFGHTHLPGGRWEGDVFLGNSGTWSAIPEAGDPACVPRAVIWLVSEEGAPSLRGGLYVWASGRFHAMEVREAGDACETSTEGAIVWADAALPAAASVIADDRDPPSERDDEDDALTPDDEALSTAARRRPRSIRSPSAAS</sequence>
<feature type="region of interest" description="Disordered" evidence="1">
    <location>
        <begin position="498"/>
        <end position="541"/>
    </location>
</feature>
<protein>
    <recommendedName>
        <fullName evidence="3">Calcineurin-like phosphoesterase domain-containing protein</fullName>
    </recommendedName>
</protein>
<organism evidence="2">
    <name type="scientific">Phaselicystis flava</name>
    <dbReference type="NCBI Taxonomy" id="525924"/>
    <lineage>
        <taxon>Bacteria</taxon>
        <taxon>Pseudomonadati</taxon>
        <taxon>Myxococcota</taxon>
        <taxon>Polyangia</taxon>
        <taxon>Polyangiales</taxon>
        <taxon>Phaselicystidaceae</taxon>
        <taxon>Phaselicystis</taxon>
    </lineage>
</organism>
<evidence type="ECO:0000256" key="1">
    <source>
        <dbReference type="SAM" id="MobiDB-lite"/>
    </source>
</evidence>
<dbReference type="EMBL" id="MH908922">
    <property type="protein sequence ID" value="AYM54417.1"/>
    <property type="molecule type" value="Genomic_DNA"/>
</dbReference>
<name>A0A3S7V097_9BACT</name>
<proteinExistence type="predicted"/>
<evidence type="ECO:0008006" key="3">
    <source>
        <dbReference type="Google" id="ProtNLM"/>
    </source>
</evidence>
<feature type="compositionally biased region" description="Acidic residues" evidence="1">
    <location>
        <begin position="509"/>
        <end position="522"/>
    </location>
</feature>
<reference evidence="2" key="1">
    <citation type="journal article" date="2018" name="J. Ind. Microbiol. Biotechnol.">
        <title>Genome mining reveals uncommon alkylpyrones as type III PKS products from myxobacteria.</title>
        <authorList>
            <person name="Hug J.J."/>
            <person name="Panter F."/>
            <person name="Krug D."/>
            <person name="Muller R."/>
        </authorList>
    </citation>
    <scope>NUCLEOTIDE SEQUENCE</scope>
    <source>
        <strain evidence="2">MSr9315</strain>
    </source>
</reference>
<dbReference type="InterPro" id="IPR029052">
    <property type="entry name" value="Metallo-depent_PP-like"/>
</dbReference>
<dbReference type="AlphaFoldDB" id="A0A3S7V097"/>
<accession>A0A3S7V097</accession>
<dbReference type="SUPFAM" id="SSF56300">
    <property type="entry name" value="Metallo-dependent phosphatases"/>
    <property type="match status" value="1"/>
</dbReference>
<evidence type="ECO:0000313" key="2">
    <source>
        <dbReference type="EMBL" id="AYM54417.1"/>
    </source>
</evidence>